<dbReference type="EMBL" id="JACOPQ010000002">
    <property type="protein sequence ID" value="MBC5736063.1"/>
    <property type="molecule type" value="Genomic_DNA"/>
</dbReference>
<organism evidence="1 2">
    <name type="scientific">Lawsonibacter faecis</name>
    <dbReference type="NCBI Taxonomy" id="2763052"/>
    <lineage>
        <taxon>Bacteria</taxon>
        <taxon>Bacillati</taxon>
        <taxon>Bacillota</taxon>
        <taxon>Clostridia</taxon>
        <taxon>Eubacteriales</taxon>
        <taxon>Oscillospiraceae</taxon>
        <taxon>Lawsonibacter</taxon>
    </lineage>
</organism>
<evidence type="ECO:0000313" key="2">
    <source>
        <dbReference type="Proteomes" id="UP000607645"/>
    </source>
</evidence>
<evidence type="ECO:0000313" key="1">
    <source>
        <dbReference type="EMBL" id="MBC5736063.1"/>
    </source>
</evidence>
<comment type="caution">
    <text evidence="1">The sequence shown here is derived from an EMBL/GenBank/DDBJ whole genome shotgun (WGS) entry which is preliminary data.</text>
</comment>
<sequence>MYGSYQGDDAETRTINLGFQPDIVLLVMADGSMAFQNSGFSMHYGGLAVSGSPANYASGKDSAKDYITCTANGFLVKSFTRSDVVVNSSPSVYNYVAIKTGG</sequence>
<gene>
    <name evidence="1" type="ORF">H8S62_03445</name>
</gene>
<name>A0A8J6J9E4_9FIRM</name>
<protein>
    <submittedName>
        <fullName evidence="1">Uncharacterized protein</fullName>
    </submittedName>
</protein>
<keyword evidence="2" id="KW-1185">Reference proteome</keyword>
<proteinExistence type="predicted"/>
<accession>A0A8J6J9E4</accession>
<dbReference type="Proteomes" id="UP000607645">
    <property type="component" value="Unassembled WGS sequence"/>
</dbReference>
<reference evidence="1" key="1">
    <citation type="submission" date="2020-08" db="EMBL/GenBank/DDBJ databases">
        <title>Genome public.</title>
        <authorList>
            <person name="Liu C."/>
            <person name="Sun Q."/>
        </authorList>
    </citation>
    <scope>NUCLEOTIDE SEQUENCE</scope>
    <source>
        <strain evidence="1">NSJ-52</strain>
    </source>
</reference>
<dbReference type="RefSeq" id="WP_186918461.1">
    <property type="nucleotide sequence ID" value="NZ_JACOPQ010000002.1"/>
</dbReference>
<dbReference type="AlphaFoldDB" id="A0A8J6J9E4"/>